<sequence>MPGRSKYIALIGPAGSGKTTLTQSLADWLEYNGISVSRINFDPAVESLPYAPDLDVREFVNAREIALSRGLGPNGALLVSMDLLYTKLGEVAKEVEKVEKEYNIIDMPGQMELFAYRPTGNLLLEQIAPKNRTVVLFLIDVIFATRIDGFISMMLLSYSASLRHRFPQINVITKIDTVERERIEELLSLKEDPTLITEKVSQLKRASTRELMETFANLLAEIGIDFVPISSVSEEGLEELFGEIQRNISEMDEFESNV</sequence>
<evidence type="ECO:0000259" key="5">
    <source>
        <dbReference type="SMART" id="SM00382"/>
    </source>
</evidence>
<accession>A0A7J3SLN7</accession>
<evidence type="ECO:0000256" key="3">
    <source>
        <dbReference type="ARBA" id="ARBA00022801"/>
    </source>
</evidence>
<dbReference type="InterPro" id="IPR003593">
    <property type="entry name" value="AAA+_ATPase"/>
</dbReference>
<dbReference type="Pfam" id="PF03029">
    <property type="entry name" value="ATP_bind_1"/>
    <property type="match status" value="1"/>
</dbReference>
<name>A0A7J3SLN7_9CREN</name>
<protein>
    <submittedName>
        <fullName evidence="6">GTPase</fullName>
    </submittedName>
</protein>
<keyword evidence="3" id="KW-0378">Hydrolase</keyword>
<keyword evidence="4" id="KW-0342">GTP-binding</keyword>
<comment type="similarity">
    <text evidence="1">Belongs to the GPN-loop GTPase family.</text>
</comment>
<gene>
    <name evidence="6" type="ORF">ENW83_03085</name>
</gene>
<dbReference type="AlphaFoldDB" id="A0A7J3SLN7"/>
<comment type="caution">
    <text evidence="6">The sequence shown here is derived from an EMBL/GenBank/DDBJ whole genome shotgun (WGS) entry which is preliminary data.</text>
</comment>
<evidence type="ECO:0000256" key="2">
    <source>
        <dbReference type="ARBA" id="ARBA00022741"/>
    </source>
</evidence>
<evidence type="ECO:0000313" key="6">
    <source>
        <dbReference type="EMBL" id="HGZ60175.1"/>
    </source>
</evidence>
<reference evidence="6" key="1">
    <citation type="journal article" date="2020" name="mSystems">
        <title>Genome- and Community-Level Interaction Insights into Carbon Utilization and Element Cycling Functions of Hydrothermarchaeota in Hydrothermal Sediment.</title>
        <authorList>
            <person name="Zhou Z."/>
            <person name="Liu Y."/>
            <person name="Xu W."/>
            <person name="Pan J."/>
            <person name="Luo Z.H."/>
            <person name="Li M."/>
        </authorList>
    </citation>
    <scope>NUCLEOTIDE SEQUENCE [LARGE SCALE GENOMIC DNA]</scope>
    <source>
        <strain evidence="6">SpSt-885</strain>
    </source>
</reference>
<evidence type="ECO:0000256" key="1">
    <source>
        <dbReference type="ARBA" id="ARBA00005290"/>
    </source>
</evidence>
<proteinExistence type="inferred from homology"/>
<evidence type="ECO:0000256" key="4">
    <source>
        <dbReference type="ARBA" id="ARBA00023134"/>
    </source>
</evidence>
<feature type="domain" description="AAA+ ATPase" evidence="5">
    <location>
        <begin position="4"/>
        <end position="176"/>
    </location>
</feature>
<dbReference type="InterPro" id="IPR004130">
    <property type="entry name" value="Gpn"/>
</dbReference>
<dbReference type="PANTHER" id="PTHR21231:SF8">
    <property type="entry name" value="GPN-LOOP GTPASE 1"/>
    <property type="match status" value="1"/>
</dbReference>
<dbReference type="GO" id="GO:0005525">
    <property type="term" value="F:GTP binding"/>
    <property type="evidence" value="ECO:0007669"/>
    <property type="project" value="UniProtKB-KW"/>
</dbReference>
<dbReference type="Gene3D" id="3.40.50.300">
    <property type="entry name" value="P-loop containing nucleotide triphosphate hydrolases"/>
    <property type="match status" value="1"/>
</dbReference>
<dbReference type="PANTHER" id="PTHR21231">
    <property type="entry name" value="XPA-BINDING PROTEIN 1-RELATED"/>
    <property type="match status" value="1"/>
</dbReference>
<organism evidence="6">
    <name type="scientific">Fervidicoccus fontis</name>
    <dbReference type="NCBI Taxonomy" id="683846"/>
    <lineage>
        <taxon>Archaea</taxon>
        <taxon>Thermoproteota</taxon>
        <taxon>Thermoprotei</taxon>
        <taxon>Fervidicoccales</taxon>
        <taxon>Fervidicoccaceae</taxon>
        <taxon>Fervidicoccus</taxon>
    </lineage>
</organism>
<keyword evidence="2" id="KW-0547">Nucleotide-binding</keyword>
<dbReference type="EMBL" id="DTLS01000085">
    <property type="protein sequence ID" value="HGZ60175.1"/>
    <property type="molecule type" value="Genomic_DNA"/>
</dbReference>
<dbReference type="InterPro" id="IPR027417">
    <property type="entry name" value="P-loop_NTPase"/>
</dbReference>
<dbReference type="SMART" id="SM00382">
    <property type="entry name" value="AAA"/>
    <property type="match status" value="1"/>
</dbReference>
<dbReference type="SUPFAM" id="SSF52540">
    <property type="entry name" value="P-loop containing nucleoside triphosphate hydrolases"/>
    <property type="match status" value="1"/>
</dbReference>
<dbReference type="GO" id="GO:0003924">
    <property type="term" value="F:GTPase activity"/>
    <property type="evidence" value="ECO:0007669"/>
    <property type="project" value="TreeGrafter"/>
</dbReference>